<protein>
    <submittedName>
        <fullName evidence="2">Uncharacterized protein</fullName>
    </submittedName>
</protein>
<reference evidence="2" key="7">
    <citation type="journal article" date="2005" name="Science">
        <title>The Transcriptional Landscape of the Mammalian Genome.</title>
        <authorList>
            <consortium name="The FANTOM Consortium"/>
            <consortium name="Riken Genome Exploration Research Group and Genome Science Group (Genome Network Project Core Group)"/>
        </authorList>
    </citation>
    <scope>NUCLEOTIDE SEQUENCE</scope>
    <source>
        <strain evidence="2">C57BL/6J</strain>
        <tissue evidence="2">Eyeball</tissue>
    </source>
</reference>
<feature type="region of interest" description="Disordered" evidence="1">
    <location>
        <begin position="33"/>
        <end position="56"/>
    </location>
</feature>
<gene>
    <name evidence="3" type="primary">Gm534</name>
</gene>
<reference evidence="2" key="6">
    <citation type="journal article" date="2002" name="Nature">
        <title>Analysis of the mouse transcriptome based on functional annotation of 60,770 full-length cDNAs.</title>
        <authorList>
            <consortium name="The FANTOM Consortium and the RIKEN Genome Exploration Research Group Phase I and II Team"/>
        </authorList>
    </citation>
    <scope>NUCLEOTIDE SEQUENCE</scope>
    <source>
        <strain evidence="2">C57BL/6J</strain>
        <tissue evidence="2">Eyeball</tissue>
    </source>
</reference>
<evidence type="ECO:0000313" key="3">
    <source>
        <dbReference type="MGI" id="MGI:2685380"/>
    </source>
</evidence>
<reference evidence="2" key="3">
    <citation type="journal article" date="2000" name="Genome Res.">
        <title>RIKEN integrated sequence analysis (RISA) system--384-format sequencing pipeline with 384 multicapillary sequencer.</title>
        <authorList>
            <person name="Shibata K."/>
            <person name="Itoh M."/>
            <person name="Aizawa K."/>
            <person name="Nagaoka S."/>
            <person name="Sasaki N."/>
            <person name="Carninci P."/>
            <person name="Konno H."/>
            <person name="Akiyama J."/>
            <person name="Nishi K."/>
            <person name="Kitsunai T."/>
            <person name="Tashiro H."/>
            <person name="Itoh M."/>
            <person name="Sumi N."/>
            <person name="Ishii Y."/>
            <person name="Nakamura S."/>
            <person name="Hazama M."/>
            <person name="Nishine T."/>
            <person name="Harada A."/>
            <person name="Yamamoto R."/>
            <person name="Matsumoto H."/>
            <person name="Sakaguchi S."/>
            <person name="Ikegami T."/>
            <person name="Kashiwagi K."/>
            <person name="Fujiwake S."/>
            <person name="Inoue K."/>
            <person name="Togawa Y."/>
            <person name="Izawa M."/>
            <person name="Ohara E."/>
            <person name="Watahiki M."/>
            <person name="Yoneda Y."/>
            <person name="Ishikawa T."/>
            <person name="Ozawa K."/>
            <person name="Tanaka T."/>
            <person name="Matsuura S."/>
            <person name="Kawai J."/>
            <person name="Okazaki Y."/>
            <person name="Muramatsu M."/>
            <person name="Inoue Y."/>
            <person name="Kira A."/>
            <person name="Hayashizaki Y."/>
        </authorList>
    </citation>
    <scope>NUCLEOTIDE SEQUENCE</scope>
    <source>
        <strain evidence="2">C57BL/6J</strain>
        <tissue evidence="2">Eyeball</tissue>
    </source>
</reference>
<feature type="compositionally biased region" description="Polar residues" evidence="1">
    <location>
        <begin position="36"/>
        <end position="52"/>
    </location>
</feature>
<reference evidence="2" key="8">
    <citation type="journal article" date="2005" name="Science">
        <title>Antisense Transcription in the Mammalian Transcriptome.</title>
        <authorList>
            <consortium name="RIKEN Genome Exploration Research Group and Genome Science Group (Genome Network Project Core Group) and the FANTOM Consortium"/>
        </authorList>
    </citation>
    <scope>NUCLEOTIDE SEQUENCE</scope>
    <source>
        <strain evidence="2">C57BL/6J</strain>
        <tissue evidence="2">Eyeball</tissue>
    </source>
</reference>
<evidence type="ECO:0000313" key="2">
    <source>
        <dbReference type="EMBL" id="BAC34848.1"/>
    </source>
</evidence>
<reference evidence="2" key="4">
    <citation type="journal article" date="2001" name="Nature">
        <title>Functional annotation of a full-length mouse cDNA collection.</title>
        <authorList>
            <consortium name="The RIKEN Genome Exploration Research Group Phase II Team and the FANTOM Consortium"/>
        </authorList>
    </citation>
    <scope>NUCLEOTIDE SEQUENCE</scope>
    <source>
        <strain evidence="2">C57BL/6J</strain>
        <tissue evidence="2">Eyeball</tissue>
    </source>
</reference>
<organism evidence="2">
    <name type="scientific">Mus musculus</name>
    <name type="common">Mouse</name>
    <dbReference type="NCBI Taxonomy" id="10090"/>
    <lineage>
        <taxon>Eukaryota</taxon>
        <taxon>Metazoa</taxon>
        <taxon>Chordata</taxon>
        <taxon>Craniata</taxon>
        <taxon>Vertebrata</taxon>
        <taxon>Euteleostomi</taxon>
        <taxon>Mammalia</taxon>
        <taxon>Eutheria</taxon>
        <taxon>Euarchontoglires</taxon>
        <taxon>Glires</taxon>
        <taxon>Rodentia</taxon>
        <taxon>Myomorpha</taxon>
        <taxon>Muroidea</taxon>
        <taxon>Muridae</taxon>
        <taxon>Murinae</taxon>
        <taxon>Mus</taxon>
        <taxon>Mus</taxon>
    </lineage>
</organism>
<evidence type="ECO:0000256" key="1">
    <source>
        <dbReference type="SAM" id="MobiDB-lite"/>
    </source>
</evidence>
<dbReference type="AGR" id="MGI:2685380"/>
<accession>Q8BPW3</accession>
<reference evidence="2" key="5">
    <citation type="submission" date="2001-07" db="EMBL/GenBank/DDBJ databases">
        <authorList>
            <person name="Adachi J."/>
            <person name="Aizawa K."/>
            <person name="Akimura T."/>
            <person name="Arakawa T."/>
            <person name="Bono H."/>
            <person name="Carninci P."/>
            <person name="Fukuda S."/>
            <person name="Furuno M."/>
            <person name="Hanagaki T."/>
            <person name="Hara A."/>
            <person name="Hashizume W."/>
            <person name="Hayashida K."/>
            <person name="Hayatsu N."/>
            <person name="Hiramoto K."/>
            <person name="Hiraoka T."/>
            <person name="Hirozane T."/>
            <person name="Hori F."/>
            <person name="Imotani K."/>
            <person name="Ishii Y."/>
            <person name="Itoh M."/>
            <person name="Kagawa I."/>
            <person name="Kasukawa T."/>
            <person name="Katoh H."/>
            <person name="Kawai J."/>
            <person name="Kojima Y."/>
            <person name="Kondo S."/>
            <person name="Konno H."/>
            <person name="Kouda M."/>
            <person name="Koya S."/>
            <person name="Kurihara C."/>
            <person name="Matsuyama T."/>
            <person name="Miyazaki A."/>
            <person name="Murata M."/>
            <person name="Nakamura M."/>
            <person name="Nishi K."/>
            <person name="Nomura K."/>
            <person name="Numazaki R."/>
            <person name="Ohno M."/>
            <person name="Ohsato N."/>
            <person name="Okazaki Y."/>
            <person name="Saito R."/>
            <person name="Saitoh H."/>
            <person name="Sakai C."/>
            <person name="Sakai K."/>
            <person name="Sakazume N."/>
            <person name="Sano H."/>
            <person name="Sasaki D."/>
            <person name="Shibata K."/>
            <person name="Shinagawa A."/>
            <person name="Shiraki T."/>
            <person name="Sogabe Y."/>
            <person name="Tagami M."/>
            <person name="Tagawa A."/>
            <person name="Takahashi F."/>
            <person name="Takaku-Akahira S."/>
            <person name="Takeda Y."/>
            <person name="Tanaka T."/>
            <person name="Tomaru A."/>
            <person name="Toya T."/>
            <person name="Yasunishi A."/>
            <person name="Muramatsu M."/>
            <person name="Hayashizaki Y."/>
        </authorList>
    </citation>
    <scope>NUCLEOTIDE SEQUENCE</scope>
    <source>
        <strain evidence="2">C57BL/6J</strain>
        <tissue evidence="2">Eyeball</tissue>
    </source>
</reference>
<proteinExistence type="evidence at transcript level"/>
<dbReference type="MGI" id="MGI:2685380">
    <property type="gene designation" value="Gm534"/>
</dbReference>
<dbReference type="EMBL" id="AK052085">
    <property type="protein sequence ID" value="BAC34848.1"/>
    <property type="molecule type" value="mRNA"/>
</dbReference>
<name>Q8BPW3_MOUSE</name>
<dbReference type="AlphaFoldDB" id="Q8BPW3"/>
<sequence length="108" mass="11981">MQHVCVGLLHSESNLCKDGPQICRLPLGVFQEKHPPTQSLPDQETLEPSDTSGGEAELSTVSQISVTCRFHAAENHQQKQEADLAGQNKGRIYFFDGCEFFLSHKRGI</sequence>
<reference evidence="2" key="2">
    <citation type="journal article" date="2000" name="Genome Res.">
        <title>Normalization and subtraction of cap-trapper-selected cDNAs to prepare full-length cDNA libraries for rapid discovery of new genes.</title>
        <authorList>
            <person name="Carninci P."/>
            <person name="Shibata Y."/>
            <person name="Hayatsu N."/>
            <person name="Sugahara Y."/>
            <person name="Shibata K."/>
            <person name="Itoh M."/>
            <person name="Konno H."/>
            <person name="Okazaki Y."/>
            <person name="Muramatsu M."/>
            <person name="Hayashizaki Y."/>
        </authorList>
    </citation>
    <scope>NUCLEOTIDE SEQUENCE</scope>
    <source>
        <strain evidence="2">C57BL/6J</strain>
        <tissue evidence="2">Eyeball</tissue>
    </source>
</reference>
<reference evidence="2" key="1">
    <citation type="journal article" date="1999" name="Methods Enzymol.">
        <title>High-efficiency full-length cDNA cloning.</title>
        <authorList>
            <person name="Carninci P."/>
            <person name="Hayashizaki Y."/>
        </authorList>
    </citation>
    <scope>NUCLEOTIDE SEQUENCE</scope>
    <source>
        <strain evidence="2">C57BL/6J</strain>
        <tissue evidence="2">Eyeball</tissue>
    </source>
</reference>